<feature type="active site" description="Proton acceptor" evidence="2">
    <location>
        <position position="206"/>
    </location>
</feature>
<sequence length="306" mass="32239">MRAAGPAPYARRAAPAAALRQSRRLPDVRRARRCKARALSLQGEIAAAAAAERKPRADIVLSSGFLAFAYHCGFVEACMESVEISGIMGTSAGALTGSLLAAGYTPDEVEYELARVAPMEYLSPNPQLWQGVLKMDGVVRQLATLLPETFDELKTPFACAVVDADTGAYKIIREGNLPEAVTASAAVPVLFAPVSVAGVDGGPWQDGGKHDRVGLEGWQELRTGGLVGGHVDEGPIVHLIERSSPFSGADDVDMSARACGATVVRSPKSGQSLLALNKDTFKQQREIAAGRTHATLAARKGSFVTT</sequence>
<feature type="domain" description="PNPLA" evidence="4">
    <location>
        <begin position="59"/>
        <end position="219"/>
    </location>
</feature>
<dbReference type="GO" id="GO:0016042">
    <property type="term" value="P:lipid catabolic process"/>
    <property type="evidence" value="ECO:0007669"/>
    <property type="project" value="UniProtKB-UniRule"/>
</dbReference>
<feature type="short sequence motif" description="DGA/G" evidence="2">
    <location>
        <begin position="206"/>
        <end position="208"/>
    </location>
</feature>
<comment type="function">
    <text evidence="3">Lipolytic acyl hydrolase (LAH).</text>
</comment>
<reference evidence="5" key="1">
    <citation type="submission" date="2021-01" db="EMBL/GenBank/DDBJ databases">
        <authorList>
            <person name="Corre E."/>
            <person name="Pelletier E."/>
            <person name="Niang G."/>
            <person name="Scheremetjew M."/>
            <person name="Finn R."/>
            <person name="Kale V."/>
            <person name="Holt S."/>
            <person name="Cochrane G."/>
            <person name="Meng A."/>
            <person name="Brown T."/>
            <person name="Cohen L."/>
        </authorList>
    </citation>
    <scope>NUCLEOTIDE SEQUENCE</scope>
    <source>
        <strain evidence="5">CCMP1413</strain>
    </source>
</reference>
<evidence type="ECO:0000256" key="1">
    <source>
        <dbReference type="ARBA" id="ARBA00023098"/>
    </source>
</evidence>
<proteinExistence type="inferred from homology"/>
<dbReference type="Pfam" id="PF01734">
    <property type="entry name" value="Patatin"/>
    <property type="match status" value="1"/>
</dbReference>
<protein>
    <recommendedName>
        <fullName evidence="3">Patatin</fullName>
        <ecNumber evidence="3">3.1.1.-</ecNumber>
    </recommendedName>
</protein>
<dbReference type="GO" id="GO:0016787">
    <property type="term" value="F:hydrolase activity"/>
    <property type="evidence" value="ECO:0007669"/>
    <property type="project" value="UniProtKB-UniRule"/>
</dbReference>
<evidence type="ECO:0000256" key="2">
    <source>
        <dbReference type="PROSITE-ProRule" id="PRU01161"/>
    </source>
</evidence>
<evidence type="ECO:0000313" key="5">
    <source>
        <dbReference type="EMBL" id="CAD8244241.1"/>
    </source>
</evidence>
<name>A0A7R9TST6_9VIRI</name>
<comment type="caution">
    <text evidence="2">Lacks conserved residue(s) required for the propagation of feature annotation.</text>
</comment>
<dbReference type="EMBL" id="HBDZ01011206">
    <property type="protein sequence ID" value="CAD8244241.1"/>
    <property type="molecule type" value="Transcribed_RNA"/>
</dbReference>
<feature type="short sequence motif" description="GXSXG" evidence="2">
    <location>
        <begin position="89"/>
        <end position="93"/>
    </location>
</feature>
<keyword evidence="2 3" id="KW-0378">Hydrolase</keyword>
<keyword evidence="1 2" id="KW-0443">Lipid metabolism</keyword>
<dbReference type="InterPro" id="IPR002641">
    <property type="entry name" value="PNPLA_dom"/>
</dbReference>
<comment type="domain">
    <text evidence="3">The nitrogen atoms of the two glycine residues in the GGXR motif define the oxyanion hole, and stabilize the oxyanion that forms during the nucleophilic attack by the catalytic serine during substrate cleavage.</text>
</comment>
<evidence type="ECO:0000256" key="3">
    <source>
        <dbReference type="RuleBase" id="RU361262"/>
    </source>
</evidence>
<feature type="active site" description="Nucleophile" evidence="2">
    <location>
        <position position="91"/>
    </location>
</feature>
<organism evidence="5">
    <name type="scientific">Prasinoderma coloniale</name>
    <dbReference type="NCBI Taxonomy" id="156133"/>
    <lineage>
        <taxon>Eukaryota</taxon>
        <taxon>Viridiplantae</taxon>
        <taxon>Prasinodermophyta</taxon>
        <taxon>Prasinodermophyceae</taxon>
        <taxon>Prasinodermales</taxon>
        <taxon>Prasinodermaceae</taxon>
        <taxon>Prasinoderma</taxon>
    </lineage>
</organism>
<accession>A0A7R9TST6</accession>
<evidence type="ECO:0000259" key="4">
    <source>
        <dbReference type="PROSITE" id="PS51635"/>
    </source>
</evidence>
<dbReference type="PROSITE" id="PS51635">
    <property type="entry name" value="PNPLA"/>
    <property type="match status" value="1"/>
</dbReference>
<dbReference type="AlphaFoldDB" id="A0A7R9TST6"/>
<keyword evidence="2 3" id="KW-0442">Lipid degradation</keyword>
<comment type="similarity">
    <text evidence="3">Belongs to the patatin family.</text>
</comment>
<dbReference type="InterPro" id="IPR016035">
    <property type="entry name" value="Acyl_Trfase/lysoPLipase"/>
</dbReference>
<dbReference type="EC" id="3.1.1.-" evidence="3"/>
<dbReference type="Gene3D" id="3.40.1090.10">
    <property type="entry name" value="Cytosolic phospholipase A2 catalytic domain"/>
    <property type="match status" value="2"/>
</dbReference>
<gene>
    <name evidence="5" type="ORF">PCOL08062_LOCUS8532</name>
</gene>
<dbReference type="SUPFAM" id="SSF52151">
    <property type="entry name" value="FabD/lysophospholipase-like"/>
    <property type="match status" value="1"/>
</dbReference>